<dbReference type="AlphaFoldDB" id="A0A1G6WUK4"/>
<dbReference type="InterPro" id="IPR003593">
    <property type="entry name" value="AAA+_ATPase"/>
</dbReference>
<dbReference type="InterPro" id="IPR027417">
    <property type="entry name" value="P-loop_NTPase"/>
</dbReference>
<feature type="domain" description="ABC transporter" evidence="4">
    <location>
        <begin position="5"/>
        <end position="232"/>
    </location>
</feature>
<dbReference type="Pfam" id="PF13732">
    <property type="entry name" value="DrrA1-3_C"/>
    <property type="match status" value="1"/>
</dbReference>
<evidence type="ECO:0000313" key="6">
    <source>
        <dbReference type="Proteomes" id="UP000199603"/>
    </source>
</evidence>
<keyword evidence="6" id="KW-1185">Reference proteome</keyword>
<dbReference type="InterPro" id="IPR017871">
    <property type="entry name" value="ABC_transporter-like_CS"/>
</dbReference>
<reference evidence="5 6" key="1">
    <citation type="submission" date="2016-10" db="EMBL/GenBank/DDBJ databases">
        <authorList>
            <person name="de Groot N.N."/>
        </authorList>
    </citation>
    <scope>NUCLEOTIDE SEQUENCE [LARGE SCALE GENOMIC DNA]</scope>
    <source>
        <strain evidence="5 6">DSM 16957</strain>
    </source>
</reference>
<dbReference type="InterPro" id="IPR003439">
    <property type="entry name" value="ABC_transporter-like_ATP-bd"/>
</dbReference>
<dbReference type="RefSeq" id="WP_176764138.1">
    <property type="nucleotide sequence ID" value="NZ_FNAG01000005.1"/>
</dbReference>
<accession>A0A1G6WUK4</accession>
<dbReference type="STRING" id="265719.SAMN04488509_105171"/>
<sequence>MTPAIELIGLQKSFGTRHAVRDLNLQVPRGALYGIIGPNGAGKSTSLRMLLSILFPDRGEVRVLGFDSALKAKDRIGYLPEERGVYRKMKVADFLLHMGVLKSLPRAEAARRAQAWLERVELPDVAKKRCEELSKGMQQKIQFIAAVLHEPELLILDEPFSGLDPVNMRLLKRLIEAEHARGCTVLFSTHVMPQAETMCEHIVMIHQGRKVLDDTLAGIRAGHRPNAVELEPLDASAPIPETVHGLPGITGISAQEVGYRIGLDADAELPRLMADLARTWPPARLAIVRPSLEDIFIDIVARTSEEGLPA</sequence>
<dbReference type="Proteomes" id="UP000199603">
    <property type="component" value="Unassembled WGS sequence"/>
</dbReference>
<dbReference type="PANTHER" id="PTHR42711:SF16">
    <property type="entry name" value="ABC TRANSPORTER ATP-BINDING PROTEIN"/>
    <property type="match status" value="1"/>
</dbReference>
<dbReference type="PROSITE" id="PS00211">
    <property type="entry name" value="ABC_TRANSPORTER_1"/>
    <property type="match status" value="1"/>
</dbReference>
<gene>
    <name evidence="5" type="ORF">SAMN04488509_105171</name>
</gene>
<evidence type="ECO:0000256" key="3">
    <source>
        <dbReference type="ARBA" id="ARBA00022840"/>
    </source>
</evidence>
<dbReference type="GO" id="GO:0016887">
    <property type="term" value="F:ATP hydrolysis activity"/>
    <property type="evidence" value="ECO:0007669"/>
    <property type="project" value="InterPro"/>
</dbReference>
<dbReference type="Pfam" id="PF00005">
    <property type="entry name" value="ABC_tran"/>
    <property type="match status" value="1"/>
</dbReference>
<evidence type="ECO:0000256" key="1">
    <source>
        <dbReference type="ARBA" id="ARBA00022448"/>
    </source>
</evidence>
<organism evidence="5 6">
    <name type="scientific">Aquimonas voraii</name>
    <dbReference type="NCBI Taxonomy" id="265719"/>
    <lineage>
        <taxon>Bacteria</taxon>
        <taxon>Pseudomonadati</taxon>
        <taxon>Pseudomonadota</taxon>
        <taxon>Gammaproteobacteria</taxon>
        <taxon>Lysobacterales</taxon>
        <taxon>Lysobacteraceae</taxon>
        <taxon>Aquimonas</taxon>
    </lineage>
</organism>
<dbReference type="GO" id="GO:0005524">
    <property type="term" value="F:ATP binding"/>
    <property type="evidence" value="ECO:0007669"/>
    <property type="project" value="UniProtKB-KW"/>
</dbReference>
<dbReference type="PROSITE" id="PS50893">
    <property type="entry name" value="ABC_TRANSPORTER_2"/>
    <property type="match status" value="1"/>
</dbReference>
<dbReference type="Gene3D" id="3.40.50.300">
    <property type="entry name" value="P-loop containing nucleotide triphosphate hydrolases"/>
    <property type="match status" value="1"/>
</dbReference>
<dbReference type="PANTHER" id="PTHR42711">
    <property type="entry name" value="ABC TRANSPORTER ATP-BINDING PROTEIN"/>
    <property type="match status" value="1"/>
</dbReference>
<keyword evidence="2" id="KW-0547">Nucleotide-binding</keyword>
<keyword evidence="3 5" id="KW-0067">ATP-binding</keyword>
<name>A0A1G6WUK4_9GAMM</name>
<dbReference type="InterPro" id="IPR050763">
    <property type="entry name" value="ABC_transporter_ATP-binding"/>
</dbReference>
<evidence type="ECO:0000313" key="5">
    <source>
        <dbReference type="EMBL" id="SDD69469.1"/>
    </source>
</evidence>
<protein>
    <submittedName>
        <fullName evidence="5">ABC-2 type transport system ATP-binding protein</fullName>
    </submittedName>
</protein>
<evidence type="ECO:0000259" key="4">
    <source>
        <dbReference type="PROSITE" id="PS50893"/>
    </source>
</evidence>
<proteinExistence type="predicted"/>
<evidence type="ECO:0000256" key="2">
    <source>
        <dbReference type="ARBA" id="ARBA00022741"/>
    </source>
</evidence>
<dbReference type="SMART" id="SM00382">
    <property type="entry name" value="AAA"/>
    <property type="match status" value="1"/>
</dbReference>
<keyword evidence="1" id="KW-0813">Transport</keyword>
<dbReference type="InterPro" id="IPR025302">
    <property type="entry name" value="DrrA1/2-like_C"/>
</dbReference>
<dbReference type="EMBL" id="FNAG01000005">
    <property type="protein sequence ID" value="SDD69469.1"/>
    <property type="molecule type" value="Genomic_DNA"/>
</dbReference>
<dbReference type="SUPFAM" id="SSF52540">
    <property type="entry name" value="P-loop containing nucleoside triphosphate hydrolases"/>
    <property type="match status" value="1"/>
</dbReference>